<protein>
    <submittedName>
        <fullName evidence="3">Uncharacterized protein</fullName>
    </submittedName>
</protein>
<dbReference type="RefSeq" id="WP_264072018.1">
    <property type="nucleotide sequence ID" value="NZ_JACKTY010000051.1"/>
</dbReference>
<comment type="caution">
    <text evidence="3">The sequence shown here is derived from an EMBL/GenBank/DDBJ whole genome shotgun (WGS) entry which is preliminary data.</text>
</comment>
<evidence type="ECO:0000259" key="1">
    <source>
        <dbReference type="Pfam" id="PF20466"/>
    </source>
</evidence>
<dbReference type="InterPro" id="IPR046818">
    <property type="entry name" value="MmeI_C"/>
</dbReference>
<evidence type="ECO:0000313" key="3">
    <source>
        <dbReference type="EMBL" id="MCV7230729.1"/>
    </source>
</evidence>
<evidence type="ECO:0000259" key="2">
    <source>
        <dbReference type="Pfam" id="PF20467"/>
    </source>
</evidence>
<reference evidence="3 4" key="1">
    <citation type="journal article" date="2022" name="BMC Genomics">
        <title>Comparative genome analysis of mycobacteria focusing on tRNA and non-coding RNA.</title>
        <authorList>
            <person name="Behra P.R.K."/>
            <person name="Pettersson B.M.F."/>
            <person name="Ramesh M."/>
            <person name="Das S."/>
            <person name="Dasgupta S."/>
            <person name="Kirsebom L.A."/>
        </authorList>
    </citation>
    <scope>NUCLEOTIDE SEQUENCE [LARGE SCALE GENOMIC DNA]</scope>
    <source>
        <strain evidence="3 4">DSM 44078</strain>
    </source>
</reference>
<feature type="domain" description="MmeI-like C-terminal" evidence="2">
    <location>
        <begin position="119"/>
        <end position="168"/>
    </location>
</feature>
<dbReference type="EMBL" id="JACKTY010000051">
    <property type="protein sequence ID" value="MCV7230729.1"/>
    <property type="molecule type" value="Genomic_DNA"/>
</dbReference>
<dbReference type="InterPro" id="IPR046820">
    <property type="entry name" value="MmeI_TRD"/>
</dbReference>
<keyword evidence="4" id="KW-1185">Reference proteome</keyword>
<proteinExistence type="predicted"/>
<accession>A0ABT3CME8</accession>
<dbReference type="Pfam" id="PF20467">
    <property type="entry name" value="MmeI_C"/>
    <property type="match status" value="1"/>
</dbReference>
<gene>
    <name evidence="3" type="ORF">H7J73_32470</name>
</gene>
<name>A0ABT3CME8_9MYCO</name>
<organism evidence="3 4">
    <name type="scientific">Mycolicibacterium komossense</name>
    <dbReference type="NCBI Taxonomy" id="1779"/>
    <lineage>
        <taxon>Bacteria</taxon>
        <taxon>Bacillati</taxon>
        <taxon>Actinomycetota</taxon>
        <taxon>Actinomycetes</taxon>
        <taxon>Mycobacteriales</taxon>
        <taxon>Mycobacteriaceae</taxon>
        <taxon>Mycolicibacterium</taxon>
    </lineage>
</organism>
<dbReference type="Pfam" id="PF20466">
    <property type="entry name" value="MmeI_TRD"/>
    <property type="match status" value="1"/>
</dbReference>
<feature type="domain" description="MmeI-like target recognition" evidence="1">
    <location>
        <begin position="7"/>
        <end position="108"/>
    </location>
</feature>
<dbReference type="Proteomes" id="UP001526201">
    <property type="component" value="Unassembled WGS sequence"/>
</dbReference>
<sequence>MDSTHPDTQGNRKASTPHLFTNYRQPSEPYLAIPKVTGHSRLYLPAAYSTPDVIVNNTLFTAPDADGFIFAIVSSRIFAIWQRLAGGHTRADSNFSNTLVWNTFPIPESDDDFRSAAIAAGANILEVRKKFPGKTLEVLYDAATMPSELLYAHRDLDAIIDNHLDVDIRDIEQCEVRLLSRYGRMIEELES</sequence>
<evidence type="ECO:0000313" key="4">
    <source>
        <dbReference type="Proteomes" id="UP001526201"/>
    </source>
</evidence>